<comment type="caution">
    <text evidence="1">The sequence shown here is derived from an EMBL/GenBank/DDBJ whole genome shotgun (WGS) entry which is preliminary data.</text>
</comment>
<keyword evidence="2" id="KW-1185">Reference proteome</keyword>
<name>A0A177BAC8_9BILA</name>
<evidence type="ECO:0000313" key="2">
    <source>
        <dbReference type="Proteomes" id="UP000078046"/>
    </source>
</evidence>
<organism evidence="1 2">
    <name type="scientific">Intoshia linei</name>
    <dbReference type="NCBI Taxonomy" id="1819745"/>
    <lineage>
        <taxon>Eukaryota</taxon>
        <taxon>Metazoa</taxon>
        <taxon>Spiralia</taxon>
        <taxon>Lophotrochozoa</taxon>
        <taxon>Mesozoa</taxon>
        <taxon>Orthonectida</taxon>
        <taxon>Rhopaluridae</taxon>
        <taxon>Intoshia</taxon>
    </lineage>
</organism>
<protein>
    <submittedName>
        <fullName evidence="1">Uncharacterized protein</fullName>
    </submittedName>
</protein>
<reference evidence="1 2" key="1">
    <citation type="submission" date="2016-04" db="EMBL/GenBank/DDBJ databases">
        <title>The genome of Intoshia linei affirms orthonectids as highly simplified spiralians.</title>
        <authorList>
            <person name="Mikhailov K.V."/>
            <person name="Slusarev G.S."/>
            <person name="Nikitin M.A."/>
            <person name="Logacheva M.D."/>
            <person name="Penin A."/>
            <person name="Aleoshin V."/>
            <person name="Panchin Y.V."/>
        </authorList>
    </citation>
    <scope>NUCLEOTIDE SEQUENCE [LARGE SCALE GENOMIC DNA]</scope>
    <source>
        <strain evidence="1">Intl2013</strain>
        <tissue evidence="1">Whole animal</tissue>
    </source>
</reference>
<accession>A0A177BAC8</accession>
<proteinExistence type="predicted"/>
<dbReference type="AlphaFoldDB" id="A0A177BAC8"/>
<gene>
    <name evidence="1" type="ORF">A3Q56_00942</name>
</gene>
<sequence length="69" mass="8222">MELLLTIPITSVSNEKSFLTLNRIRSYLRCIMVQDRLSSMTRISIEKKWRLMENYILGFLMSLPLNHVY</sequence>
<evidence type="ECO:0000313" key="1">
    <source>
        <dbReference type="EMBL" id="OAF71269.1"/>
    </source>
</evidence>
<dbReference type="EMBL" id="LWCA01000065">
    <property type="protein sequence ID" value="OAF71269.1"/>
    <property type="molecule type" value="Genomic_DNA"/>
</dbReference>
<dbReference type="OrthoDB" id="10037933at2759"/>
<dbReference type="Proteomes" id="UP000078046">
    <property type="component" value="Unassembled WGS sequence"/>
</dbReference>